<organism evidence="6 10">
    <name type="scientific">Lodderomyces beijingensis</name>
    <dbReference type="NCBI Taxonomy" id="1775926"/>
    <lineage>
        <taxon>Eukaryota</taxon>
        <taxon>Fungi</taxon>
        <taxon>Dikarya</taxon>
        <taxon>Ascomycota</taxon>
        <taxon>Saccharomycotina</taxon>
        <taxon>Pichiomycetes</taxon>
        <taxon>Debaryomycetaceae</taxon>
        <taxon>Candida/Lodderomyces clade</taxon>
        <taxon>Lodderomyces</taxon>
    </lineage>
</organism>
<dbReference type="PIRSF" id="PIRSF016020">
    <property type="entry name" value="PHexose_mutarotase"/>
    <property type="match status" value="1"/>
</dbReference>
<dbReference type="InterPro" id="IPR025532">
    <property type="entry name" value="G6P_1-epimerase"/>
</dbReference>
<dbReference type="EMBL" id="OZ022406">
    <property type="protein sequence ID" value="CAK9437665.1"/>
    <property type="molecule type" value="Genomic_DNA"/>
</dbReference>
<dbReference type="Pfam" id="PF01263">
    <property type="entry name" value="Aldose_epim"/>
    <property type="match status" value="1"/>
</dbReference>
<reference evidence="6 10" key="1">
    <citation type="submission" date="2024-03" db="EMBL/GenBank/DDBJ databases">
        <authorList>
            <person name="Brejova B."/>
        </authorList>
    </citation>
    <scope>NUCLEOTIDE SEQUENCE [LARGE SCALE GENOMIC DNA]</scope>
    <source>
        <strain evidence="6 10">CBS 14171</strain>
    </source>
</reference>
<comment type="catalytic activity">
    <reaction evidence="1">
        <text>alpha-D-glucose 6-phosphate = beta-D-glucose 6-phosphate</text>
        <dbReference type="Rhea" id="RHEA:16249"/>
        <dbReference type="ChEBI" id="CHEBI:58225"/>
        <dbReference type="ChEBI" id="CHEBI:58247"/>
        <dbReference type="EC" id="5.1.3.15"/>
    </reaction>
</comment>
<evidence type="ECO:0000313" key="7">
    <source>
        <dbReference type="EMBL" id="CAK9436533.1"/>
    </source>
</evidence>
<evidence type="ECO:0000256" key="4">
    <source>
        <dbReference type="ARBA" id="ARBA00023235"/>
    </source>
</evidence>
<dbReference type="Gene3D" id="2.70.98.10">
    <property type="match status" value="1"/>
</dbReference>
<dbReference type="PANTHER" id="PTHR11122">
    <property type="entry name" value="APOSPORY-ASSOCIATED PROTEIN C-RELATED"/>
    <property type="match status" value="1"/>
</dbReference>
<dbReference type="InterPro" id="IPR014718">
    <property type="entry name" value="GH-type_carb-bd"/>
</dbReference>
<dbReference type="EC" id="5.1.3.15" evidence="3 5"/>
<dbReference type="GeneID" id="92205273"/>
<dbReference type="RefSeq" id="XP_066827015.1">
    <property type="nucleotide sequence ID" value="XM_066976726.1"/>
</dbReference>
<protein>
    <recommendedName>
        <fullName evidence="3 5">Glucose-6-phosphate 1-epimerase</fullName>
        <ecNumber evidence="3 5">5.1.3.15</ecNumber>
    </recommendedName>
</protein>
<evidence type="ECO:0000313" key="9">
    <source>
        <dbReference type="EMBL" id="CAK9438930.1"/>
    </source>
</evidence>
<comment type="similarity">
    <text evidence="2 5">Belongs to the glucose-6-phosphate 1-epimerase family.</text>
</comment>
<dbReference type="InterPro" id="IPR008183">
    <property type="entry name" value="Aldose_1/G6P_1-epimerase"/>
</dbReference>
<gene>
    <name evidence="6" type="ORF">LODBEIA_P00770</name>
    <name evidence="7" type="ORF">LODBEIA_P10910</name>
    <name evidence="8" type="ORF">LODBEIA_P20430</name>
    <name evidence="9" type="ORF">LODBEIA_P31540</name>
</gene>
<dbReference type="EMBL" id="OZ022408">
    <property type="protein sequence ID" value="CAK9438930.1"/>
    <property type="molecule type" value="Genomic_DNA"/>
</dbReference>
<name>A0ABP0ZE57_9ASCO</name>
<evidence type="ECO:0000256" key="1">
    <source>
        <dbReference type="ARBA" id="ARBA00001096"/>
    </source>
</evidence>
<evidence type="ECO:0000256" key="2">
    <source>
        <dbReference type="ARBA" id="ARBA00005866"/>
    </source>
</evidence>
<evidence type="ECO:0000313" key="8">
    <source>
        <dbReference type="EMBL" id="CAK9437665.1"/>
    </source>
</evidence>
<dbReference type="Proteomes" id="UP001497383">
    <property type="component" value="Chromosome 2"/>
</dbReference>
<evidence type="ECO:0000256" key="5">
    <source>
        <dbReference type="PIRNR" id="PIRNR016020"/>
    </source>
</evidence>
<dbReference type="EMBL" id="OZ022405">
    <property type="protein sequence ID" value="CAK9436533.1"/>
    <property type="molecule type" value="Genomic_DNA"/>
</dbReference>
<dbReference type="InterPro" id="IPR011013">
    <property type="entry name" value="Gal_mutarotase_sf_dom"/>
</dbReference>
<dbReference type="Proteomes" id="UP001497383">
    <property type="component" value="Chromosome 4"/>
</dbReference>
<evidence type="ECO:0000256" key="3">
    <source>
        <dbReference type="ARBA" id="ARBA00012083"/>
    </source>
</evidence>
<evidence type="ECO:0000313" key="6">
    <source>
        <dbReference type="EMBL" id="CAK9435350.1"/>
    </source>
</evidence>
<dbReference type="Proteomes" id="UP001497383">
    <property type="component" value="Chromosome 1"/>
</dbReference>
<keyword evidence="4 5" id="KW-0413">Isomerase</keyword>
<evidence type="ECO:0000313" key="10">
    <source>
        <dbReference type="Proteomes" id="UP001497383"/>
    </source>
</evidence>
<accession>A0ABP0ZE57</accession>
<dbReference type="CDD" id="cd09020">
    <property type="entry name" value="D-hex-6-P-epi_like"/>
    <property type="match status" value="1"/>
</dbReference>
<sequence>MPVDDLNDRVVITHGNNTATILKHGATVISWVNNGEEQLWLSQGARLDGSRPVRGGIPLVFPVFGKQKDEHHPTAKLPQHGFARDAEWELLGQTTEDPVGAEFGLAGGRSDWPYKFSLILSVTLANDKLAMAIDVKNEDEQEFDFQWLFHTYLRVPDITDVLVTNLAGQHCDDRVVNAGYTEKAPAVAITGECDRMYVGVEDRTVQVLDKGRVLFSLARKNLPDVVVWNPWDKKAEAMADFAPKQGFHEMICVEPGHAATMVVLPPGGTWSAAQEIAVGGEISLQGGIF</sequence>
<keyword evidence="10" id="KW-1185">Reference proteome</keyword>
<comment type="function">
    <text evidence="5">Catalyzes the interconversion between the alpha and beta anomers from at least three hexose 6-phosphate sugars (Glc6P, Gal6P, and Man6P).</text>
</comment>
<proteinExistence type="inferred from homology"/>
<dbReference type="PANTHER" id="PTHR11122:SF13">
    <property type="entry name" value="GLUCOSE-6-PHOSPHATE 1-EPIMERASE"/>
    <property type="match status" value="1"/>
</dbReference>
<dbReference type="SUPFAM" id="SSF74650">
    <property type="entry name" value="Galactose mutarotase-like"/>
    <property type="match status" value="1"/>
</dbReference>
<dbReference type="EMBL" id="OZ022405">
    <property type="protein sequence ID" value="CAK9435350.1"/>
    <property type="molecule type" value="Genomic_DNA"/>
</dbReference>